<evidence type="ECO:0000313" key="6">
    <source>
        <dbReference type="EMBL" id="AHB36229.1"/>
    </source>
</evidence>
<dbReference type="GO" id="GO:0032263">
    <property type="term" value="P:GMP salvage"/>
    <property type="evidence" value="ECO:0007669"/>
    <property type="project" value="TreeGrafter"/>
</dbReference>
<dbReference type="Pfam" id="PF00156">
    <property type="entry name" value="Pribosyltran"/>
    <property type="match status" value="1"/>
</dbReference>
<dbReference type="eggNOG" id="COG0634">
    <property type="taxonomic scope" value="Bacteria"/>
</dbReference>
<dbReference type="OrthoDB" id="9802824at2"/>
<dbReference type="PANTHER" id="PTHR43340">
    <property type="entry name" value="HYPOXANTHINE-GUANINE PHOSPHORIBOSYLTRANSFERASE"/>
    <property type="match status" value="1"/>
</dbReference>
<gene>
    <name evidence="6" type="primary">hprT2</name>
    <name evidence="6" type="ORF">SAPIS_v1c03830</name>
</gene>
<evidence type="ECO:0000256" key="3">
    <source>
        <dbReference type="ARBA" id="ARBA00048811"/>
    </source>
</evidence>
<organism evidence="6 7">
    <name type="scientific">Spiroplasma apis B31</name>
    <dbReference type="NCBI Taxonomy" id="1276258"/>
    <lineage>
        <taxon>Bacteria</taxon>
        <taxon>Bacillati</taxon>
        <taxon>Mycoplasmatota</taxon>
        <taxon>Mollicutes</taxon>
        <taxon>Entomoplasmatales</taxon>
        <taxon>Spiroplasmataceae</taxon>
        <taxon>Spiroplasma</taxon>
    </lineage>
</organism>
<dbReference type="GO" id="GO:0032264">
    <property type="term" value="P:IMP salvage"/>
    <property type="evidence" value="ECO:0007669"/>
    <property type="project" value="TreeGrafter"/>
</dbReference>
<dbReference type="SUPFAM" id="SSF53271">
    <property type="entry name" value="PRTase-like"/>
    <property type="match status" value="1"/>
</dbReference>
<dbReference type="GO" id="GO:0005829">
    <property type="term" value="C:cytosol"/>
    <property type="evidence" value="ECO:0007669"/>
    <property type="project" value="TreeGrafter"/>
</dbReference>
<dbReference type="InterPro" id="IPR000836">
    <property type="entry name" value="PRTase_dom"/>
</dbReference>
<dbReference type="AlphaFoldDB" id="V5RI52"/>
<dbReference type="InterPro" id="IPR050408">
    <property type="entry name" value="HGPRT"/>
</dbReference>
<reference evidence="6 7" key="1">
    <citation type="journal article" date="2014" name="Genome Announc.">
        <title>Complete Genome Sequence of Spiroplasma apis B31T (ATCC 33834), a Bacterium Associated with May Disease of Honeybees (Apis mellifera).</title>
        <authorList>
            <person name="Ku C."/>
            <person name="Lo W.S."/>
            <person name="Chen L.L."/>
            <person name="Kuo C.H."/>
        </authorList>
    </citation>
    <scope>NUCLEOTIDE SEQUENCE [LARGE SCALE GENOMIC DNA]</scope>
    <source>
        <strain evidence="6">B31</strain>
    </source>
</reference>
<dbReference type="HOGENOM" id="CLU_073615_0_0_14"/>
<dbReference type="InterPro" id="IPR029057">
    <property type="entry name" value="PRTase-like"/>
</dbReference>
<name>V5RI52_SPIAP</name>
<dbReference type="GO" id="GO:0046100">
    <property type="term" value="P:hypoxanthine metabolic process"/>
    <property type="evidence" value="ECO:0007669"/>
    <property type="project" value="TreeGrafter"/>
</dbReference>
<dbReference type="Proteomes" id="UP000018550">
    <property type="component" value="Chromosome"/>
</dbReference>
<comment type="catalytic activity">
    <reaction evidence="4">
        <text>IMP + diphosphate = hypoxanthine + 5-phospho-alpha-D-ribose 1-diphosphate</text>
        <dbReference type="Rhea" id="RHEA:17973"/>
        <dbReference type="ChEBI" id="CHEBI:17368"/>
        <dbReference type="ChEBI" id="CHEBI:33019"/>
        <dbReference type="ChEBI" id="CHEBI:58017"/>
        <dbReference type="ChEBI" id="CHEBI:58053"/>
        <dbReference type="EC" id="2.4.2.8"/>
    </reaction>
    <physiologicalReaction direction="right-to-left" evidence="4">
        <dbReference type="Rhea" id="RHEA:17975"/>
    </physiologicalReaction>
</comment>
<comment type="catalytic activity">
    <reaction evidence="3">
        <text>GMP + diphosphate = guanine + 5-phospho-alpha-D-ribose 1-diphosphate</text>
        <dbReference type="Rhea" id="RHEA:25424"/>
        <dbReference type="ChEBI" id="CHEBI:16235"/>
        <dbReference type="ChEBI" id="CHEBI:33019"/>
        <dbReference type="ChEBI" id="CHEBI:58017"/>
        <dbReference type="ChEBI" id="CHEBI:58115"/>
        <dbReference type="EC" id="2.4.2.8"/>
    </reaction>
    <physiologicalReaction direction="right-to-left" evidence="3">
        <dbReference type="Rhea" id="RHEA:25426"/>
    </physiologicalReaction>
</comment>
<feature type="domain" description="Phosphoribosyltransferase" evidence="5">
    <location>
        <begin position="14"/>
        <end position="158"/>
    </location>
</feature>
<protein>
    <recommendedName>
        <fullName evidence="2">Hypoxanthine-guanine phosphoribosyltransferase</fullName>
    </recommendedName>
</protein>
<dbReference type="Gene3D" id="3.40.50.2020">
    <property type="match status" value="1"/>
</dbReference>
<accession>V5RI52</accession>
<evidence type="ECO:0000256" key="1">
    <source>
        <dbReference type="ARBA" id="ARBA00004676"/>
    </source>
</evidence>
<keyword evidence="6" id="KW-0808">Transferase</keyword>
<dbReference type="STRING" id="1276258.SAPIS_v1c03830"/>
<evidence type="ECO:0000256" key="4">
    <source>
        <dbReference type="ARBA" id="ARBA00049402"/>
    </source>
</evidence>
<evidence type="ECO:0000313" key="7">
    <source>
        <dbReference type="Proteomes" id="UP000018550"/>
    </source>
</evidence>
<dbReference type="GO" id="GO:0006178">
    <property type="term" value="P:guanine salvage"/>
    <property type="evidence" value="ECO:0007669"/>
    <property type="project" value="TreeGrafter"/>
</dbReference>
<sequence length="175" mass="20309">MEFKHNLKLLISNNEIQEKIKVFAKEINEKYKNETLTVITIMNGAVFFFADLVKLFEMPIKMDTIVVSSYSGTNSTKELKFHKKVIKPIIEGQHVLIIEDIIDTGITMTGVYEYLNNLNPKTLDIVVLATKKENHPEFKYPYKALFEVPNKFIVGYGFEIDDLYRQLDCVYTVED</sequence>
<dbReference type="GO" id="GO:0004422">
    <property type="term" value="F:hypoxanthine phosphoribosyltransferase activity"/>
    <property type="evidence" value="ECO:0007669"/>
    <property type="project" value="TreeGrafter"/>
</dbReference>
<dbReference type="RefSeq" id="WP_023789163.1">
    <property type="nucleotide sequence ID" value="NC_022998.1"/>
</dbReference>
<evidence type="ECO:0000256" key="2">
    <source>
        <dbReference type="ARBA" id="ARBA00022099"/>
    </source>
</evidence>
<evidence type="ECO:0000259" key="5">
    <source>
        <dbReference type="Pfam" id="PF00156"/>
    </source>
</evidence>
<dbReference type="GO" id="GO:0000287">
    <property type="term" value="F:magnesium ion binding"/>
    <property type="evidence" value="ECO:0007669"/>
    <property type="project" value="TreeGrafter"/>
</dbReference>
<comment type="pathway">
    <text evidence="1">Purine metabolism; GMP biosynthesis via salvage pathway; GMP from guanine: step 1/1.</text>
</comment>
<keyword evidence="6" id="KW-0328">Glycosyltransferase</keyword>
<keyword evidence="7" id="KW-1185">Reference proteome</keyword>
<dbReference type="CDD" id="cd06223">
    <property type="entry name" value="PRTases_typeI"/>
    <property type="match status" value="1"/>
</dbReference>
<dbReference type="EMBL" id="CP006682">
    <property type="protein sequence ID" value="AHB36229.1"/>
    <property type="molecule type" value="Genomic_DNA"/>
</dbReference>
<dbReference type="PANTHER" id="PTHR43340:SF1">
    <property type="entry name" value="HYPOXANTHINE PHOSPHORIBOSYLTRANSFERASE"/>
    <property type="match status" value="1"/>
</dbReference>
<dbReference type="KEGG" id="sapi:SAPIS_v1c03830"/>
<proteinExistence type="predicted"/>
<dbReference type="PATRIC" id="fig|1276258.3.peg.380"/>